<dbReference type="Gene3D" id="2.20.110.10">
    <property type="entry name" value="Histone H3 K4-specific methyltransferase SET7/9 N-terminal domain"/>
    <property type="match status" value="2"/>
</dbReference>
<keyword evidence="1" id="KW-1133">Transmembrane helix</keyword>
<feature type="transmembrane region" description="Helical" evidence="1">
    <location>
        <begin position="6"/>
        <end position="24"/>
    </location>
</feature>
<dbReference type="AlphaFoldDB" id="A0A2H0LNP5"/>
<dbReference type="EMBL" id="PCVY01000056">
    <property type="protein sequence ID" value="PIQ85966.1"/>
    <property type="molecule type" value="Genomic_DNA"/>
</dbReference>
<comment type="caution">
    <text evidence="2">The sequence shown here is derived from an EMBL/GenBank/DDBJ whole genome shotgun (WGS) entry which is preliminary data.</text>
</comment>
<proteinExistence type="predicted"/>
<keyword evidence="1" id="KW-0812">Transmembrane</keyword>
<dbReference type="SUPFAM" id="SSF82185">
    <property type="entry name" value="Histone H3 K4-specific methyltransferase SET7/9 N-terminal domain"/>
    <property type="match status" value="2"/>
</dbReference>
<name>A0A2H0LNP5_9BACT</name>
<dbReference type="PANTHER" id="PTHR46820">
    <property type="entry name" value="HISTONE-LYSINE N-METHYLTRANSFERASE SETD7"/>
    <property type="match status" value="1"/>
</dbReference>
<protein>
    <recommendedName>
        <fullName evidence="4">Toxin-antitoxin system YwqK family antitoxin</fullName>
    </recommendedName>
</protein>
<evidence type="ECO:0000313" key="3">
    <source>
        <dbReference type="Proteomes" id="UP000230859"/>
    </source>
</evidence>
<dbReference type="GO" id="GO:0005694">
    <property type="term" value="C:chromosome"/>
    <property type="evidence" value="ECO:0007669"/>
    <property type="project" value="TreeGrafter"/>
</dbReference>
<dbReference type="InterPro" id="IPR011652">
    <property type="entry name" value="MORN_2"/>
</dbReference>
<evidence type="ECO:0000313" key="2">
    <source>
        <dbReference type="EMBL" id="PIQ85966.1"/>
    </source>
</evidence>
<evidence type="ECO:0000256" key="1">
    <source>
        <dbReference type="SAM" id="Phobius"/>
    </source>
</evidence>
<dbReference type="GO" id="GO:0003682">
    <property type="term" value="F:chromatin binding"/>
    <property type="evidence" value="ECO:0007669"/>
    <property type="project" value="TreeGrafter"/>
</dbReference>
<gene>
    <name evidence="2" type="ORF">COV74_06635</name>
</gene>
<evidence type="ECO:0008006" key="4">
    <source>
        <dbReference type="Google" id="ProtNLM"/>
    </source>
</evidence>
<dbReference type="GO" id="GO:0070828">
    <property type="term" value="P:heterochromatin organization"/>
    <property type="evidence" value="ECO:0007669"/>
    <property type="project" value="TreeGrafter"/>
</dbReference>
<reference evidence="2 3" key="1">
    <citation type="submission" date="2017-09" db="EMBL/GenBank/DDBJ databases">
        <title>Depth-based differentiation of microbial function through sediment-hosted aquifers and enrichment of novel symbionts in the deep terrestrial subsurface.</title>
        <authorList>
            <person name="Probst A.J."/>
            <person name="Ladd B."/>
            <person name="Jarett J.K."/>
            <person name="Geller-Mcgrath D.E."/>
            <person name="Sieber C.M."/>
            <person name="Emerson J.B."/>
            <person name="Anantharaman K."/>
            <person name="Thomas B.C."/>
            <person name="Malmstrom R."/>
            <person name="Stieglmeier M."/>
            <person name="Klingl A."/>
            <person name="Woyke T."/>
            <person name="Ryan C.M."/>
            <person name="Banfield J.F."/>
        </authorList>
    </citation>
    <scope>NUCLEOTIDE SEQUENCE [LARGE SCALE GENOMIC DNA]</scope>
    <source>
        <strain evidence="2">CG11_big_fil_rev_8_21_14_0_20_45_26</strain>
    </source>
</reference>
<dbReference type="Pfam" id="PF07661">
    <property type="entry name" value="MORN_2"/>
    <property type="match status" value="4"/>
</dbReference>
<keyword evidence="1" id="KW-0472">Membrane</keyword>
<dbReference type="Proteomes" id="UP000230859">
    <property type="component" value="Unassembled WGS sequence"/>
</dbReference>
<organism evidence="2 3">
    <name type="scientific">Candidatus Abzuiibacterium crystallinum</name>
    <dbReference type="NCBI Taxonomy" id="1974748"/>
    <lineage>
        <taxon>Bacteria</taxon>
        <taxon>Pseudomonadati</taxon>
        <taxon>Candidatus Omnitrophota</taxon>
        <taxon>Candidatus Abzuiibacterium</taxon>
    </lineage>
</organism>
<accession>A0A2H0LNP5</accession>
<dbReference type="PANTHER" id="PTHR46820:SF1">
    <property type="entry name" value="HISTONE-LYSINE N-METHYLTRANSFERASE SETD7"/>
    <property type="match status" value="1"/>
</dbReference>
<sequence length="374" mass="42091">MPRRFVMTVIGGMVLILALFIRLVGIGEPNAKKDAALREDPNLKKSVFHERQAGSFYSASHQDSQNTRSNVLVPRMEKVETSQAAVRHVLKTFYENGVVSSEWPYTSGEPDGTVKAYYDNGMLWREWTFVNGVREGIEKAYYPNGTLWMSANFQNGVQEGLARIYYPNGAVWIESNYVHGRLVKGRSAYSEIARPAASPKEKNVLTAESTAALEQMSGTAVSLSDAQADVIQTRFADDSVSSRWVFEQGELNGVSQLYHPNGAIWQGMHFTDGQPDGRWNTFYLKGSIWEAHVYRGGISEDTQRIYYPSQKVWIEFEYENGKLKEPPRAYSESGKIFQEAKEVEEPKELQIEVTVEGEVPSAETAETKSELKLS</sequence>